<name>A0A9Q0JA14_9ROSI</name>
<dbReference type="SUPFAM" id="SSF54495">
    <property type="entry name" value="UBC-like"/>
    <property type="match status" value="1"/>
</dbReference>
<evidence type="ECO:0000256" key="1">
    <source>
        <dbReference type="ARBA" id="ARBA00022679"/>
    </source>
</evidence>
<comment type="caution">
    <text evidence="4">The sequence shown here is derived from an EMBL/GenBank/DDBJ whole genome shotgun (WGS) entry which is preliminary data.</text>
</comment>
<protein>
    <recommendedName>
        <fullName evidence="6">UBC core domain-containing protein</fullName>
    </recommendedName>
</protein>
<dbReference type="AlphaFoldDB" id="A0A9Q0JA14"/>
<reference evidence="4" key="2">
    <citation type="journal article" date="2023" name="Plants (Basel)">
        <title>Annotation of the Turnera subulata (Passifloraceae) Draft Genome Reveals the S-Locus Evolved after the Divergence of Turneroideae from Passifloroideae in a Stepwise Manner.</title>
        <authorList>
            <person name="Henning P.M."/>
            <person name="Roalson E.H."/>
            <person name="Mir W."/>
            <person name="McCubbin A.G."/>
            <person name="Shore J.S."/>
        </authorList>
    </citation>
    <scope>NUCLEOTIDE SEQUENCE</scope>
    <source>
        <strain evidence="4">F60SS</strain>
    </source>
</reference>
<dbReference type="Gene3D" id="3.10.110.10">
    <property type="entry name" value="Ubiquitin Conjugating Enzyme"/>
    <property type="match status" value="2"/>
</dbReference>
<keyword evidence="2" id="KW-0833">Ubl conjugation pathway</keyword>
<sequence length="271" mass="30274">MVSSLVGRGTKSSLPSLGKHGSSNAGSFVFERGDSNGKSTTSISKYSSDSVSSINLTSNQVQAIHAVDQIQIKKEQSVSTKVDKIQIKKEQSESIKVDKIQIKKEQRESIKGLETGMDLLRAVIVGADGTPYHNGLCFFDILFPAECPSLSIIIFGVFHSTHTCPAVEKYALAFLEPELVIRMRIDFLESQLPYFNEPLVAYLINTAMGKTQSMNFSENTFFFSLKTMVYTMRRPPKMMKTKYKENVDFHQHHSESPPQADPMKAFVDEEA</sequence>
<dbReference type="PANTHER" id="PTHR46116">
    <property type="entry name" value="(E3-INDEPENDENT) E2 UBIQUITIN-CONJUGATING ENZYME"/>
    <property type="match status" value="1"/>
</dbReference>
<keyword evidence="5" id="KW-1185">Reference proteome</keyword>
<evidence type="ECO:0008006" key="6">
    <source>
        <dbReference type="Google" id="ProtNLM"/>
    </source>
</evidence>
<dbReference type="Proteomes" id="UP001141552">
    <property type="component" value="Unassembled WGS sequence"/>
</dbReference>
<dbReference type="GO" id="GO:0061631">
    <property type="term" value="F:ubiquitin conjugating enzyme activity"/>
    <property type="evidence" value="ECO:0007669"/>
    <property type="project" value="TreeGrafter"/>
</dbReference>
<organism evidence="4 5">
    <name type="scientific">Turnera subulata</name>
    <dbReference type="NCBI Taxonomy" id="218843"/>
    <lineage>
        <taxon>Eukaryota</taxon>
        <taxon>Viridiplantae</taxon>
        <taxon>Streptophyta</taxon>
        <taxon>Embryophyta</taxon>
        <taxon>Tracheophyta</taxon>
        <taxon>Spermatophyta</taxon>
        <taxon>Magnoliopsida</taxon>
        <taxon>eudicotyledons</taxon>
        <taxon>Gunneridae</taxon>
        <taxon>Pentapetalae</taxon>
        <taxon>rosids</taxon>
        <taxon>fabids</taxon>
        <taxon>Malpighiales</taxon>
        <taxon>Passifloraceae</taxon>
        <taxon>Turnera</taxon>
    </lineage>
</organism>
<feature type="region of interest" description="Disordered" evidence="3">
    <location>
        <begin position="1"/>
        <end position="44"/>
    </location>
</feature>
<feature type="compositionally biased region" description="Polar residues" evidence="3">
    <location>
        <begin position="10"/>
        <end position="26"/>
    </location>
</feature>
<evidence type="ECO:0000313" key="5">
    <source>
        <dbReference type="Proteomes" id="UP001141552"/>
    </source>
</evidence>
<keyword evidence="1" id="KW-0808">Transferase</keyword>
<dbReference type="PANTHER" id="PTHR46116:SF41">
    <property type="entry name" value="UBIQUITIN-CONJUGATING ENZYME E2 25-RELATED"/>
    <property type="match status" value="1"/>
</dbReference>
<gene>
    <name evidence="4" type="ORF">Tsubulata_016643</name>
</gene>
<evidence type="ECO:0000256" key="3">
    <source>
        <dbReference type="SAM" id="MobiDB-lite"/>
    </source>
</evidence>
<dbReference type="EMBL" id="JAKUCV010004808">
    <property type="protein sequence ID" value="KAJ4833938.1"/>
    <property type="molecule type" value="Genomic_DNA"/>
</dbReference>
<dbReference type="OrthoDB" id="47801at2759"/>
<evidence type="ECO:0000313" key="4">
    <source>
        <dbReference type="EMBL" id="KAJ4833938.1"/>
    </source>
</evidence>
<evidence type="ECO:0000256" key="2">
    <source>
        <dbReference type="ARBA" id="ARBA00022786"/>
    </source>
</evidence>
<accession>A0A9Q0JA14</accession>
<reference evidence="4" key="1">
    <citation type="submission" date="2022-02" db="EMBL/GenBank/DDBJ databases">
        <authorList>
            <person name="Henning P.M."/>
            <person name="McCubbin A.G."/>
            <person name="Shore J.S."/>
        </authorList>
    </citation>
    <scope>NUCLEOTIDE SEQUENCE</scope>
    <source>
        <strain evidence="4">F60SS</strain>
        <tissue evidence="4">Leaves</tissue>
    </source>
</reference>
<dbReference type="InterPro" id="IPR016135">
    <property type="entry name" value="UBQ-conjugating_enzyme/RWD"/>
</dbReference>
<proteinExistence type="predicted"/>